<evidence type="ECO:0000256" key="1">
    <source>
        <dbReference type="ARBA" id="ARBA00001911"/>
    </source>
</evidence>
<dbReference type="SUPFAM" id="SSF51735">
    <property type="entry name" value="NAD(P)-binding Rossmann-fold domains"/>
    <property type="match status" value="1"/>
</dbReference>
<dbReference type="FunFam" id="3.40.50.720:FF:000418">
    <property type="entry name" value="UDP-glucose 4-epimerase 5"/>
    <property type="match status" value="1"/>
</dbReference>
<dbReference type="InterPro" id="IPR036291">
    <property type="entry name" value="NAD(P)-bd_dom_sf"/>
</dbReference>
<proteinExistence type="predicted"/>
<reference evidence="6" key="1">
    <citation type="journal article" date="2020" name="Stud. Mycol.">
        <title>101 Dothideomycetes genomes: a test case for predicting lifestyles and emergence of pathogens.</title>
        <authorList>
            <person name="Haridas S."/>
            <person name="Albert R."/>
            <person name="Binder M."/>
            <person name="Bloem J."/>
            <person name="Labutti K."/>
            <person name="Salamov A."/>
            <person name="Andreopoulos B."/>
            <person name="Baker S."/>
            <person name="Barry K."/>
            <person name="Bills G."/>
            <person name="Bluhm B."/>
            <person name="Cannon C."/>
            <person name="Castanera R."/>
            <person name="Culley D."/>
            <person name="Daum C."/>
            <person name="Ezra D."/>
            <person name="Gonzalez J."/>
            <person name="Henrissat B."/>
            <person name="Kuo A."/>
            <person name="Liang C."/>
            <person name="Lipzen A."/>
            <person name="Lutzoni F."/>
            <person name="Magnuson J."/>
            <person name="Mondo S."/>
            <person name="Nolan M."/>
            <person name="Ohm R."/>
            <person name="Pangilinan J."/>
            <person name="Park H.-J."/>
            <person name="Ramirez L."/>
            <person name="Alfaro M."/>
            <person name="Sun H."/>
            <person name="Tritt A."/>
            <person name="Yoshinaga Y."/>
            <person name="Zwiers L.-H."/>
            <person name="Turgeon B."/>
            <person name="Goodwin S."/>
            <person name="Spatafora J."/>
            <person name="Crous P."/>
            <person name="Grigoriev I."/>
        </authorList>
    </citation>
    <scope>NUCLEOTIDE SEQUENCE</scope>
    <source>
        <strain evidence="6">CBS 121410</strain>
    </source>
</reference>
<feature type="compositionally biased region" description="Low complexity" evidence="4">
    <location>
        <begin position="13"/>
        <end position="24"/>
    </location>
</feature>
<dbReference type="Proteomes" id="UP000799776">
    <property type="component" value="Unassembled WGS sequence"/>
</dbReference>
<keyword evidence="2" id="KW-0520">NAD</keyword>
<dbReference type="AlphaFoldDB" id="A0A6A5YAZ6"/>
<dbReference type="GO" id="GO:0005829">
    <property type="term" value="C:cytosol"/>
    <property type="evidence" value="ECO:0007669"/>
    <property type="project" value="TreeGrafter"/>
</dbReference>
<feature type="domain" description="NAD-dependent epimerase/dehydratase" evidence="5">
    <location>
        <begin position="155"/>
        <end position="370"/>
    </location>
</feature>
<evidence type="ECO:0000256" key="2">
    <source>
        <dbReference type="ARBA" id="ARBA00023027"/>
    </source>
</evidence>
<feature type="compositionally biased region" description="Polar residues" evidence="4">
    <location>
        <begin position="1"/>
        <end position="12"/>
    </location>
</feature>
<feature type="domain" description="NAD-dependent epimerase/dehydratase" evidence="5">
    <location>
        <begin position="53"/>
        <end position="123"/>
    </location>
</feature>
<evidence type="ECO:0000313" key="6">
    <source>
        <dbReference type="EMBL" id="KAF2089032.1"/>
    </source>
</evidence>
<dbReference type="InterPro" id="IPR001509">
    <property type="entry name" value="Epimerase_deHydtase"/>
</dbReference>
<dbReference type="EMBL" id="ML978715">
    <property type="protein sequence ID" value="KAF2089032.1"/>
    <property type="molecule type" value="Genomic_DNA"/>
</dbReference>
<evidence type="ECO:0000256" key="3">
    <source>
        <dbReference type="ARBA" id="ARBA00023235"/>
    </source>
</evidence>
<organism evidence="6 7">
    <name type="scientific">Saccharata proteae CBS 121410</name>
    <dbReference type="NCBI Taxonomy" id="1314787"/>
    <lineage>
        <taxon>Eukaryota</taxon>
        <taxon>Fungi</taxon>
        <taxon>Dikarya</taxon>
        <taxon>Ascomycota</taxon>
        <taxon>Pezizomycotina</taxon>
        <taxon>Dothideomycetes</taxon>
        <taxon>Dothideomycetes incertae sedis</taxon>
        <taxon>Botryosphaeriales</taxon>
        <taxon>Saccharataceae</taxon>
        <taxon>Saccharata</taxon>
    </lineage>
</organism>
<dbReference type="PANTHER" id="PTHR43725:SF3">
    <property type="entry name" value="UDP-GLUCOSE 4-EPIMERASE (EUROFUNG)"/>
    <property type="match status" value="1"/>
</dbReference>
<dbReference type="Pfam" id="PF01370">
    <property type="entry name" value="Epimerase"/>
    <property type="match status" value="2"/>
</dbReference>
<evidence type="ECO:0000256" key="4">
    <source>
        <dbReference type="SAM" id="MobiDB-lite"/>
    </source>
</evidence>
<dbReference type="Gene3D" id="3.90.25.10">
    <property type="entry name" value="UDP-galactose 4-epimerase, domain 1"/>
    <property type="match status" value="1"/>
</dbReference>
<evidence type="ECO:0000313" key="7">
    <source>
        <dbReference type="Proteomes" id="UP000799776"/>
    </source>
</evidence>
<dbReference type="GO" id="GO:0006012">
    <property type="term" value="P:galactose metabolic process"/>
    <property type="evidence" value="ECO:0007669"/>
    <property type="project" value="InterPro"/>
</dbReference>
<dbReference type="InterPro" id="IPR005886">
    <property type="entry name" value="UDP_G4E"/>
</dbReference>
<dbReference type="Gene3D" id="3.40.50.720">
    <property type="entry name" value="NAD(P)-binding Rossmann-like Domain"/>
    <property type="match status" value="1"/>
</dbReference>
<feature type="region of interest" description="Disordered" evidence="4">
    <location>
        <begin position="1"/>
        <end position="26"/>
    </location>
</feature>
<dbReference type="OrthoDB" id="9402762at2759"/>
<accession>A0A6A5YAZ6</accession>
<comment type="cofactor">
    <cofactor evidence="1">
        <name>NAD(+)</name>
        <dbReference type="ChEBI" id="CHEBI:57540"/>
    </cofactor>
</comment>
<keyword evidence="3" id="KW-0413">Isomerase</keyword>
<dbReference type="PANTHER" id="PTHR43725">
    <property type="entry name" value="UDP-GLUCOSE 4-EPIMERASE"/>
    <property type="match status" value="1"/>
</dbReference>
<dbReference type="GO" id="GO:0003978">
    <property type="term" value="F:UDP-glucose 4-epimerase activity"/>
    <property type="evidence" value="ECO:0007669"/>
    <property type="project" value="InterPro"/>
</dbReference>
<sequence>MDSLSEATTPALSASAVSSETSSEIGTPLPESAILSDLLEDQFSISDPLPPTILVVGGAGFIGSHTTLELLKAGYNCIVVDDLSNSFKDVVDRIRQLAEDHCQTHGKLMPELTFHELDYRSPAMTNVLASYAQIPSRGKDGLDFSTRYLSQQTSSQIAGVIHFAAFKSVEESIAKPLSYYQNNVCGLVEFLGTLDTFGIKNFVFSSSATVYGSMANRGMPLKEEHCAHENEEYVDETGETRQTEPGVYGLTCPYGRTKWMCEAILADLAQADPTWSITALRYFNPVGCNESGLLGEDPRQKPTNLIPVIANVLKGQQSQLSVFGTDWDTEDGTAIRDYIHVVDLARGHIAALAAASEGRTSRPFRTYNLGSGRGHTVREVVRCIEEVSGRVVPTRETARRPGDVGFCVAEVQRAETELRWKTEKSMEDCASDVWNFLKVRQLV</sequence>
<dbReference type="CDD" id="cd05247">
    <property type="entry name" value="UDP_G4E_1_SDR_e"/>
    <property type="match status" value="1"/>
</dbReference>
<gene>
    <name evidence="6" type="ORF">K490DRAFT_37893</name>
</gene>
<protein>
    <submittedName>
        <fullName evidence="6">Putative UDP-glucose 4-epimerase</fullName>
    </submittedName>
</protein>
<keyword evidence="7" id="KW-1185">Reference proteome</keyword>
<name>A0A6A5YAZ6_9PEZI</name>
<evidence type="ECO:0000259" key="5">
    <source>
        <dbReference type="Pfam" id="PF01370"/>
    </source>
</evidence>